<dbReference type="AlphaFoldDB" id="A0A850PMA2"/>
<comment type="caution">
    <text evidence="2">The sequence shown here is derived from an EMBL/GenBank/DDBJ whole genome shotgun (WGS) entry which is preliminary data.</text>
</comment>
<dbReference type="CDD" id="cd00093">
    <property type="entry name" value="HTH_XRE"/>
    <property type="match status" value="1"/>
</dbReference>
<dbReference type="GO" id="GO:0003677">
    <property type="term" value="F:DNA binding"/>
    <property type="evidence" value="ECO:0007669"/>
    <property type="project" value="UniProtKB-KW"/>
</dbReference>
<organism evidence="2 3">
    <name type="scientific">Mycolicibacterium hippocampi</name>
    <dbReference type="NCBI Taxonomy" id="659824"/>
    <lineage>
        <taxon>Bacteria</taxon>
        <taxon>Bacillati</taxon>
        <taxon>Actinomycetota</taxon>
        <taxon>Actinomycetes</taxon>
        <taxon>Mycobacteriales</taxon>
        <taxon>Mycobacteriaceae</taxon>
        <taxon>Mycolicibacterium</taxon>
    </lineage>
</organism>
<dbReference type="InterPro" id="IPR010982">
    <property type="entry name" value="Lambda_DNA-bd_dom_sf"/>
</dbReference>
<dbReference type="Gene3D" id="1.10.260.40">
    <property type="entry name" value="lambda repressor-like DNA-binding domains"/>
    <property type="match status" value="1"/>
</dbReference>
<sequence>MARFLRDRRARLDPTDVGLPLDGPRRTAGLRREEVATLAHISASYYSQLEQARASRPSSDVLNSLSHALRLSDDERTLLFTLSGRSPDSDTTNPRRDVTPSVLDLINRMPGTAALILDAKFDILAWNHLAAALFEDFSTVEQPKRNLIRAFFLEADTAQRHYGVNGSEDFAKLAASQLRAAAERYPRDGEIRALIAELRSTSAEFENLWHQVDTVVPRHQMKSMTHPMVGPLELHCNLLMVPDRDQHIVVFTAEPGTPSHQALSLLSVIGTQNMTSVGGGRPPMQQPD</sequence>
<accession>A0A850PMA2</accession>
<feature type="domain" description="HTH cro/C1-type" evidence="1">
    <location>
        <begin position="28"/>
        <end position="76"/>
    </location>
</feature>
<evidence type="ECO:0000313" key="2">
    <source>
        <dbReference type="EMBL" id="NVN49280.1"/>
    </source>
</evidence>
<dbReference type="InterPro" id="IPR001387">
    <property type="entry name" value="Cro/C1-type_HTH"/>
</dbReference>
<dbReference type="Pfam" id="PF17765">
    <property type="entry name" value="MLTR_LBD"/>
    <property type="match status" value="1"/>
</dbReference>
<dbReference type="EMBL" id="JABFYL010000014">
    <property type="protein sequence ID" value="NVN49280.1"/>
    <property type="molecule type" value="Genomic_DNA"/>
</dbReference>
<evidence type="ECO:0000313" key="3">
    <source>
        <dbReference type="Proteomes" id="UP000570517"/>
    </source>
</evidence>
<dbReference type="Gene3D" id="3.30.450.180">
    <property type="match status" value="1"/>
</dbReference>
<proteinExistence type="predicted"/>
<protein>
    <submittedName>
        <fullName evidence="2">Putative DNA-binding protein</fullName>
    </submittedName>
</protein>
<dbReference type="Proteomes" id="UP000570517">
    <property type="component" value="Unassembled WGS sequence"/>
</dbReference>
<dbReference type="InterPro" id="IPR041413">
    <property type="entry name" value="MLTR_LBD"/>
</dbReference>
<keyword evidence="2" id="KW-0238">DNA-binding</keyword>
<name>A0A850PMA2_9MYCO</name>
<gene>
    <name evidence="2" type="ORF">HLY00_383</name>
</gene>
<dbReference type="SUPFAM" id="SSF47413">
    <property type="entry name" value="lambda repressor-like DNA-binding domains"/>
    <property type="match status" value="1"/>
</dbReference>
<evidence type="ECO:0000259" key="1">
    <source>
        <dbReference type="PROSITE" id="PS50943"/>
    </source>
</evidence>
<dbReference type="Pfam" id="PF13560">
    <property type="entry name" value="HTH_31"/>
    <property type="match status" value="1"/>
</dbReference>
<dbReference type="PROSITE" id="PS50943">
    <property type="entry name" value="HTH_CROC1"/>
    <property type="match status" value="1"/>
</dbReference>
<dbReference type="PANTHER" id="PTHR35010">
    <property type="entry name" value="BLL4672 PROTEIN-RELATED"/>
    <property type="match status" value="1"/>
</dbReference>
<reference evidence="2 3" key="1">
    <citation type="submission" date="2020-05" db="EMBL/GenBank/DDBJ databases">
        <title>Draft genome sequence of Mycobacterium hippocampi DL, isolated from European seabass, Dicentrarchus labrax, reared in fish farms.</title>
        <authorList>
            <person name="Stathopoulou P."/>
            <person name="Asimakis E."/>
            <person name="Tzokas K."/>
            <person name="Batargias C."/>
            <person name="Tsiamis G."/>
        </authorList>
    </citation>
    <scope>NUCLEOTIDE SEQUENCE [LARGE SCALE GENOMIC DNA]</scope>
    <source>
        <strain evidence="2 3">DL</strain>
    </source>
</reference>
<keyword evidence="3" id="KW-1185">Reference proteome</keyword>
<dbReference type="SMART" id="SM00530">
    <property type="entry name" value="HTH_XRE"/>
    <property type="match status" value="1"/>
</dbReference>
<dbReference type="PANTHER" id="PTHR35010:SF2">
    <property type="entry name" value="BLL4672 PROTEIN"/>
    <property type="match status" value="1"/>
</dbReference>